<evidence type="ECO:0008006" key="2">
    <source>
        <dbReference type="Google" id="ProtNLM"/>
    </source>
</evidence>
<dbReference type="PANTHER" id="PTHR47197:SF3">
    <property type="entry name" value="DIHYDRO-HEME D1 DEHYDROGENASE"/>
    <property type="match status" value="1"/>
</dbReference>
<protein>
    <recommendedName>
        <fullName evidence="2">SMP-30/Gluconolactonase/LRE-like region domain-containing protein</fullName>
    </recommendedName>
</protein>
<dbReference type="AlphaFoldDB" id="A0A381VJ89"/>
<dbReference type="InterPro" id="IPR051200">
    <property type="entry name" value="Host-pathogen_enzymatic-act"/>
</dbReference>
<gene>
    <name evidence="1" type="ORF">METZ01_LOCUS93253</name>
</gene>
<dbReference type="SUPFAM" id="SSF69322">
    <property type="entry name" value="Tricorn protease domain 2"/>
    <property type="match status" value="1"/>
</dbReference>
<reference evidence="1" key="1">
    <citation type="submission" date="2018-05" db="EMBL/GenBank/DDBJ databases">
        <authorList>
            <person name="Lanie J.A."/>
            <person name="Ng W.-L."/>
            <person name="Kazmierczak K.M."/>
            <person name="Andrzejewski T.M."/>
            <person name="Davidsen T.M."/>
            <person name="Wayne K.J."/>
            <person name="Tettelin H."/>
            <person name="Glass J.I."/>
            <person name="Rusch D."/>
            <person name="Podicherti R."/>
            <person name="Tsui H.-C.T."/>
            <person name="Winkler M.E."/>
        </authorList>
    </citation>
    <scope>NUCLEOTIDE SEQUENCE</scope>
</reference>
<dbReference type="InterPro" id="IPR015943">
    <property type="entry name" value="WD40/YVTN_repeat-like_dom_sf"/>
</dbReference>
<dbReference type="Gene3D" id="2.130.10.10">
    <property type="entry name" value="YVTN repeat-like/Quinoprotein amine dehydrogenase"/>
    <property type="match status" value="1"/>
</dbReference>
<dbReference type="EMBL" id="UINC01008992">
    <property type="protein sequence ID" value="SVA40399.1"/>
    <property type="molecule type" value="Genomic_DNA"/>
</dbReference>
<accession>A0A381VJ89</accession>
<organism evidence="1">
    <name type="scientific">marine metagenome</name>
    <dbReference type="NCBI Taxonomy" id="408172"/>
    <lineage>
        <taxon>unclassified sequences</taxon>
        <taxon>metagenomes</taxon>
        <taxon>ecological metagenomes</taxon>
    </lineage>
</organism>
<feature type="non-terminal residue" evidence="1">
    <location>
        <position position="1"/>
    </location>
</feature>
<name>A0A381VJ89_9ZZZZ</name>
<proteinExistence type="predicted"/>
<sequence>VDDEQPDIFFEYTDFDILELGGTYSDMVISADGHFIFLADYNNNRILKINTGNTMNVVGEITLGSHPGALDLNSDGSVIAVALEGESKIKILDVSGFEIINSFSISLMNVNDLAFVNDTTLIISSRTDPSCISLNLNSAAETSQSVLNGELAMDREHDILYVATSASIKKYNWDGVRFSQDSNISDPYGFSGDVHHFVYCSSNNTVFACISSTEEGISVRHVYSYNGADMTFAGKYLIKSPGLAVAVSMDGQRVFTAPTDADEMGVFVIEFDQETKLESNYYLSAGNLTDRGLILDPQSQFLYILVNIPGDDDSFEPYNDHSFDLQRIKL</sequence>
<evidence type="ECO:0000313" key="1">
    <source>
        <dbReference type="EMBL" id="SVA40399.1"/>
    </source>
</evidence>
<dbReference type="PANTHER" id="PTHR47197">
    <property type="entry name" value="PROTEIN NIRF"/>
    <property type="match status" value="1"/>
</dbReference>